<name>T2IYQ4_CROWT</name>
<sequence>MLRSLIKNRSATVSGQVNLSTVSINTNVHQRTIRYSPRSS</sequence>
<organism evidence="1 2">
    <name type="scientific">Crocosphaera watsonii WH 0005</name>
    <dbReference type="NCBI Taxonomy" id="423472"/>
    <lineage>
        <taxon>Bacteria</taxon>
        <taxon>Bacillati</taxon>
        <taxon>Cyanobacteriota</taxon>
        <taxon>Cyanophyceae</taxon>
        <taxon>Oscillatoriophycideae</taxon>
        <taxon>Chroococcales</taxon>
        <taxon>Aphanothecaceae</taxon>
        <taxon>Crocosphaera</taxon>
    </lineage>
</organism>
<reference evidence="1 2" key="1">
    <citation type="submission" date="2013-01" db="EMBL/GenBank/DDBJ databases">
        <authorList>
            <person name="Bench S."/>
        </authorList>
    </citation>
    <scope>NUCLEOTIDE SEQUENCE [LARGE SCALE GENOMIC DNA]</scope>
    <source>
        <strain evidence="1 2">WH 0005</strain>
    </source>
</reference>
<dbReference type="Proteomes" id="UP000017981">
    <property type="component" value="Unassembled WGS sequence"/>
</dbReference>
<reference evidence="1 2" key="2">
    <citation type="submission" date="2013-09" db="EMBL/GenBank/DDBJ databases">
        <title>Whole genome comparison of six Crocosphaera watsonii strains with differing phenotypes.</title>
        <authorList>
            <person name="Bench S.R."/>
            <person name="Heller P."/>
            <person name="Frank I."/>
            <person name="Arciniega M."/>
            <person name="Shilova I.N."/>
            <person name="Zehr J.P."/>
        </authorList>
    </citation>
    <scope>NUCLEOTIDE SEQUENCE [LARGE SCALE GENOMIC DNA]</scope>
    <source>
        <strain evidence="1 2">WH 0005</strain>
    </source>
</reference>
<dbReference type="AlphaFoldDB" id="T2IYQ4"/>
<evidence type="ECO:0000313" key="2">
    <source>
        <dbReference type="Proteomes" id="UP000017981"/>
    </source>
</evidence>
<protein>
    <submittedName>
        <fullName evidence="1">Uncharacterized protein</fullName>
    </submittedName>
</protein>
<dbReference type="EMBL" id="CAQL01000918">
    <property type="protein sequence ID" value="CCQ57902.1"/>
    <property type="molecule type" value="Genomic_DNA"/>
</dbReference>
<proteinExistence type="predicted"/>
<comment type="caution">
    <text evidence="1">The sequence shown here is derived from an EMBL/GenBank/DDBJ whole genome shotgun (WGS) entry which is preliminary data.</text>
</comment>
<gene>
    <name evidence="1" type="ORF">CWATWH0005_4024</name>
</gene>
<accession>T2IYQ4</accession>
<evidence type="ECO:0000313" key="1">
    <source>
        <dbReference type="EMBL" id="CCQ57902.1"/>
    </source>
</evidence>